<dbReference type="Gene3D" id="1.10.357.10">
    <property type="entry name" value="Tetracycline Repressor, domain 2"/>
    <property type="match status" value="1"/>
</dbReference>
<evidence type="ECO:0000256" key="1">
    <source>
        <dbReference type="ARBA" id="ARBA00023015"/>
    </source>
</evidence>
<dbReference type="SUPFAM" id="SSF46689">
    <property type="entry name" value="Homeodomain-like"/>
    <property type="match status" value="1"/>
</dbReference>
<dbReference type="Gene3D" id="1.10.10.60">
    <property type="entry name" value="Homeodomain-like"/>
    <property type="match status" value="1"/>
</dbReference>
<dbReference type="PRINTS" id="PR00455">
    <property type="entry name" value="HTHTETR"/>
</dbReference>
<protein>
    <recommendedName>
        <fullName evidence="5">HTH tetR-type domain-containing protein</fullName>
    </recommendedName>
</protein>
<name>A0ABZ3J6D5_SPOA4</name>
<keyword evidence="3" id="KW-0804">Transcription</keyword>
<keyword evidence="1" id="KW-0805">Transcription regulation</keyword>
<evidence type="ECO:0000256" key="3">
    <source>
        <dbReference type="ARBA" id="ARBA00023163"/>
    </source>
</evidence>
<sequence length="198" mass="23110">MSKQTKDRVKEVARVLFAVNGYDATTMDQIAAGVGIKKPTLYAYISSKEELFLSIYSELENDYRSYMEQVIAETEGMAPPERLYYLFKQYIIYSTRDMETAILWNRILFFPPAFLKDELASRVFSNEMQLGRKLMAIIREGIDQGLLRKAPPEEVLFAYYSLREGVLALLLAFKRPEEENARRVDIAWQNFWFGIKEK</sequence>
<organism evidence="6 7">
    <name type="scientific">Sporomusa acidovorans (strain ATCC 49682 / DSM 3132 / Mol)</name>
    <dbReference type="NCBI Taxonomy" id="1123286"/>
    <lineage>
        <taxon>Bacteria</taxon>
        <taxon>Bacillati</taxon>
        <taxon>Bacillota</taxon>
        <taxon>Negativicutes</taxon>
        <taxon>Selenomonadales</taxon>
        <taxon>Sporomusaceae</taxon>
        <taxon>Sporomusa</taxon>
    </lineage>
</organism>
<dbReference type="EMBL" id="CP155571">
    <property type="protein sequence ID" value="XFO73452.1"/>
    <property type="molecule type" value="Genomic_DNA"/>
</dbReference>
<evidence type="ECO:0000313" key="6">
    <source>
        <dbReference type="EMBL" id="XFO73452.1"/>
    </source>
</evidence>
<accession>A0ABZ3J6D5</accession>
<dbReference type="PANTHER" id="PTHR30055:SF238">
    <property type="entry name" value="MYCOFACTOCIN BIOSYNTHESIS TRANSCRIPTIONAL REGULATOR MFTR-RELATED"/>
    <property type="match status" value="1"/>
</dbReference>
<evidence type="ECO:0000256" key="2">
    <source>
        <dbReference type="ARBA" id="ARBA00023125"/>
    </source>
</evidence>
<dbReference type="SUPFAM" id="SSF48498">
    <property type="entry name" value="Tetracyclin repressor-like, C-terminal domain"/>
    <property type="match status" value="1"/>
</dbReference>
<dbReference type="Proteomes" id="UP000216052">
    <property type="component" value="Chromosome"/>
</dbReference>
<dbReference type="InterPro" id="IPR001647">
    <property type="entry name" value="HTH_TetR"/>
</dbReference>
<dbReference type="Pfam" id="PF00440">
    <property type="entry name" value="TetR_N"/>
    <property type="match status" value="1"/>
</dbReference>
<evidence type="ECO:0000313" key="7">
    <source>
        <dbReference type="Proteomes" id="UP000216052"/>
    </source>
</evidence>
<dbReference type="InterPro" id="IPR009057">
    <property type="entry name" value="Homeodomain-like_sf"/>
</dbReference>
<evidence type="ECO:0000256" key="4">
    <source>
        <dbReference type="PROSITE-ProRule" id="PRU00335"/>
    </source>
</evidence>
<dbReference type="RefSeq" id="WP_093796271.1">
    <property type="nucleotide sequence ID" value="NZ_CP155571.1"/>
</dbReference>
<feature type="domain" description="HTH tetR-type" evidence="5">
    <location>
        <begin position="3"/>
        <end position="63"/>
    </location>
</feature>
<gene>
    <name evidence="6" type="ORF">SPACI_035510</name>
</gene>
<dbReference type="InterPro" id="IPR050109">
    <property type="entry name" value="HTH-type_TetR-like_transc_reg"/>
</dbReference>
<evidence type="ECO:0000259" key="5">
    <source>
        <dbReference type="PROSITE" id="PS50977"/>
    </source>
</evidence>
<reference evidence="6" key="1">
    <citation type="submission" date="2024-05" db="EMBL/GenBank/DDBJ databases">
        <title>Isolation and characterization of Sporomusa carbonis sp. nov., a carboxydotrophic hydrogenogen in the genus of Sporomusa isolated from a charcoal burning pile.</title>
        <authorList>
            <person name="Boeer T."/>
            <person name="Rosenbaum F."/>
            <person name="Eysell L."/>
            <person name="Mueller V."/>
            <person name="Daniel R."/>
            <person name="Poehlein A."/>
        </authorList>
    </citation>
    <scope>NUCLEOTIDE SEQUENCE [LARGE SCALE GENOMIC DNA]</scope>
    <source>
        <strain evidence="6">DSM 3132</strain>
    </source>
</reference>
<feature type="DNA-binding region" description="H-T-H motif" evidence="4">
    <location>
        <begin position="26"/>
        <end position="45"/>
    </location>
</feature>
<dbReference type="InterPro" id="IPR036271">
    <property type="entry name" value="Tet_transcr_reg_TetR-rel_C_sf"/>
</dbReference>
<dbReference type="PROSITE" id="PS50977">
    <property type="entry name" value="HTH_TETR_2"/>
    <property type="match status" value="1"/>
</dbReference>
<proteinExistence type="predicted"/>
<dbReference type="PANTHER" id="PTHR30055">
    <property type="entry name" value="HTH-TYPE TRANSCRIPTIONAL REGULATOR RUTR"/>
    <property type="match status" value="1"/>
</dbReference>
<keyword evidence="7" id="KW-1185">Reference proteome</keyword>
<keyword evidence="2 4" id="KW-0238">DNA-binding</keyword>